<gene>
    <name evidence="2" type="ORF">NE398_10090</name>
</gene>
<feature type="domain" description="HipA-like kinase" evidence="1">
    <location>
        <begin position="9"/>
        <end position="240"/>
    </location>
</feature>
<comment type="caution">
    <text evidence="2">The sequence shown here is derived from an EMBL/GenBank/DDBJ whole genome shotgun (WGS) entry which is preliminary data.</text>
</comment>
<dbReference type="EMBL" id="JAMRYU010000009">
    <property type="protein sequence ID" value="MDC4240511.1"/>
    <property type="molecule type" value="Genomic_DNA"/>
</dbReference>
<dbReference type="Pfam" id="PF20613">
    <property type="entry name" value="HipA_2"/>
    <property type="match status" value="1"/>
</dbReference>
<name>A0A9X3XL67_9CLOT</name>
<organism evidence="2 3">
    <name type="scientific">Clostridium tertium</name>
    <dbReference type="NCBI Taxonomy" id="1559"/>
    <lineage>
        <taxon>Bacteria</taxon>
        <taxon>Bacillati</taxon>
        <taxon>Bacillota</taxon>
        <taxon>Clostridia</taxon>
        <taxon>Eubacteriales</taxon>
        <taxon>Clostridiaceae</taxon>
        <taxon>Clostridium</taxon>
    </lineage>
</organism>
<dbReference type="RefSeq" id="WP_272470338.1">
    <property type="nucleotide sequence ID" value="NZ_JAMRYU010000009.1"/>
</dbReference>
<keyword evidence="3" id="KW-1185">Reference proteome</keyword>
<reference evidence="2" key="1">
    <citation type="submission" date="2022-05" db="EMBL/GenBank/DDBJ databases">
        <title>Draft genome sequence of Clostridium tertium strain CP3 isolated from Peru.</title>
        <authorList>
            <person name="Hurtado R."/>
            <person name="Lima L."/>
            <person name="Sousa T."/>
            <person name="Jaiswal A.K."/>
            <person name="Tiwari S."/>
            <person name="Maturrano L."/>
            <person name="Brenig B."/>
            <person name="Azevedo V."/>
        </authorList>
    </citation>
    <scope>NUCLEOTIDE SEQUENCE</scope>
    <source>
        <strain evidence="2">CP3</strain>
    </source>
</reference>
<evidence type="ECO:0000259" key="1">
    <source>
        <dbReference type="Pfam" id="PF20613"/>
    </source>
</evidence>
<sequence length="272" mass="31781">MDNVTKLLERLEASTDPFEAKINDRYVYIKTFGCRWSNKILINEYICLEIAKALKLPIPNGGFCLVNDETDITDVIDDIGYDENINGVAFYSEKIHNVNPSIKSINVVNNIVNKDEINSIILFDHLVYNIDRHKGNLLINYGGGINGFKMYIIDHSHVFNLQHNWNVQGLQKLIISDDYKDKIILDLNYKEVYKYFYELRILNEESLKSAAENFKKVITEEFLDNIFNSIPKVWIYNLEDLIKLKEYILYRLNNIDYMVNMIINYNIIKGGV</sequence>
<dbReference type="InterPro" id="IPR046748">
    <property type="entry name" value="HipA_2"/>
</dbReference>
<proteinExistence type="predicted"/>
<dbReference type="Proteomes" id="UP001141183">
    <property type="component" value="Unassembled WGS sequence"/>
</dbReference>
<evidence type="ECO:0000313" key="3">
    <source>
        <dbReference type="Proteomes" id="UP001141183"/>
    </source>
</evidence>
<protein>
    <recommendedName>
        <fullName evidence="1">HipA-like kinase domain-containing protein</fullName>
    </recommendedName>
</protein>
<accession>A0A9X3XL67</accession>
<dbReference type="AlphaFoldDB" id="A0A9X3XL67"/>
<evidence type="ECO:0000313" key="2">
    <source>
        <dbReference type="EMBL" id="MDC4240511.1"/>
    </source>
</evidence>